<evidence type="ECO:0000259" key="4">
    <source>
        <dbReference type="PROSITE" id="PS50213"/>
    </source>
</evidence>
<sequence>MRFSSAYLLQILVASTSAQLLTLPKLFSQDTNTDTDRQAPLIMDPVGPAMPPTTKEPSSQQPPPAQGGVLISDVMGRDRSFNMFASFVRDVESVSRRLDDSSKNSTVLAPLNSAIEKLPGKPWEDPKDYSALGATAYDGDDGQERARRNIRRFVEAHVVPVSPWREREKTRSLLDGDKEIWWENKDGVMTLQPDGTEIQSVASRVGNGEVWVIKANEP</sequence>
<protein>
    <recommendedName>
        <fullName evidence="4">FAS1 domain-containing protein</fullName>
    </recommendedName>
</protein>
<organism evidence="5 6">
    <name type="scientific">Xylaria flabelliformis</name>
    <dbReference type="NCBI Taxonomy" id="2512241"/>
    <lineage>
        <taxon>Eukaryota</taxon>
        <taxon>Fungi</taxon>
        <taxon>Dikarya</taxon>
        <taxon>Ascomycota</taxon>
        <taxon>Pezizomycotina</taxon>
        <taxon>Sordariomycetes</taxon>
        <taxon>Xylariomycetidae</taxon>
        <taxon>Xylariales</taxon>
        <taxon>Xylariaceae</taxon>
        <taxon>Xylaria</taxon>
    </lineage>
</organism>
<dbReference type="InterPro" id="IPR040200">
    <property type="entry name" value="Mug57-like"/>
</dbReference>
<dbReference type="OrthoDB" id="5551751at2759"/>
<feature type="region of interest" description="Disordered" evidence="2">
    <location>
        <begin position="30"/>
        <end position="67"/>
    </location>
</feature>
<evidence type="ECO:0000313" key="6">
    <source>
        <dbReference type="Proteomes" id="UP000319160"/>
    </source>
</evidence>
<keyword evidence="6" id="KW-1185">Reference proteome</keyword>
<dbReference type="AlphaFoldDB" id="A0A553I1Q7"/>
<dbReference type="PANTHER" id="PTHR28156:SF1">
    <property type="entry name" value="FAS1 DOMAIN-CONTAINING PROTEIN YDR262W"/>
    <property type="match status" value="1"/>
</dbReference>
<comment type="caution">
    <text evidence="5">The sequence shown here is derived from an EMBL/GenBank/DDBJ whole genome shotgun (WGS) entry which is preliminary data.</text>
</comment>
<keyword evidence="1 3" id="KW-0732">Signal</keyword>
<name>A0A553I1Q7_9PEZI</name>
<accession>A0A553I1Q7</accession>
<feature type="domain" description="FAS1" evidence="4">
    <location>
        <begin position="68"/>
        <end position="218"/>
    </location>
</feature>
<feature type="chain" id="PRO_5021932813" description="FAS1 domain-containing protein" evidence="3">
    <location>
        <begin position="19"/>
        <end position="218"/>
    </location>
</feature>
<dbReference type="Proteomes" id="UP000319160">
    <property type="component" value="Unassembled WGS sequence"/>
</dbReference>
<dbReference type="PANTHER" id="PTHR28156">
    <property type="entry name" value="FAS1 DOMAIN-CONTAINING PROTEIN YDR262W"/>
    <property type="match status" value="1"/>
</dbReference>
<evidence type="ECO:0000256" key="2">
    <source>
        <dbReference type="SAM" id="MobiDB-lite"/>
    </source>
</evidence>
<proteinExistence type="predicted"/>
<dbReference type="SUPFAM" id="SSF82153">
    <property type="entry name" value="FAS1 domain"/>
    <property type="match status" value="1"/>
</dbReference>
<dbReference type="STRING" id="2512241.A0A553I1Q7"/>
<dbReference type="InterPro" id="IPR000782">
    <property type="entry name" value="FAS1_domain"/>
</dbReference>
<evidence type="ECO:0000256" key="3">
    <source>
        <dbReference type="SAM" id="SignalP"/>
    </source>
</evidence>
<feature type="signal peptide" evidence="3">
    <location>
        <begin position="1"/>
        <end position="18"/>
    </location>
</feature>
<dbReference type="EMBL" id="VFLP01000024">
    <property type="protein sequence ID" value="TRX94145.1"/>
    <property type="molecule type" value="Genomic_DNA"/>
</dbReference>
<evidence type="ECO:0000313" key="5">
    <source>
        <dbReference type="EMBL" id="TRX94145.1"/>
    </source>
</evidence>
<dbReference type="PROSITE" id="PS50213">
    <property type="entry name" value="FAS1"/>
    <property type="match status" value="1"/>
</dbReference>
<reference evidence="6" key="1">
    <citation type="submission" date="2019-06" db="EMBL/GenBank/DDBJ databases">
        <title>Draft genome sequence of the griseofulvin-producing fungus Xylaria cubensis strain G536.</title>
        <authorList>
            <person name="Mead M.E."/>
            <person name="Raja H.A."/>
            <person name="Steenwyk J.L."/>
            <person name="Knowles S.L."/>
            <person name="Oberlies N.H."/>
            <person name="Rokas A."/>
        </authorList>
    </citation>
    <scope>NUCLEOTIDE SEQUENCE [LARGE SCALE GENOMIC DNA]</scope>
    <source>
        <strain evidence="6">G536</strain>
    </source>
</reference>
<dbReference type="InterPro" id="IPR036378">
    <property type="entry name" value="FAS1_dom_sf"/>
</dbReference>
<evidence type="ECO:0000256" key="1">
    <source>
        <dbReference type="ARBA" id="ARBA00022729"/>
    </source>
</evidence>
<dbReference type="Gene3D" id="2.30.180.10">
    <property type="entry name" value="FAS1 domain"/>
    <property type="match status" value="1"/>
</dbReference>
<gene>
    <name evidence="5" type="ORF">FHL15_004913</name>
</gene>